<protein>
    <submittedName>
        <fullName evidence="1">Uncharacterized protein</fullName>
    </submittedName>
</protein>
<dbReference type="AlphaFoldDB" id="A0A081P3L0"/>
<sequence length="352" mass="38688">MKISNDASLERRLKKICNESIELLNLDLSGLTIVTEAASGLFITTPLIALMAGAKEVVCLTKDTVYGQVSEIKSELLELSHRWGLSNPTIITDRSSPVLKNADVITNLGMVRPLDRSLLNHIGHQVVIPYMCEGWEIRPGDLDFAFCQEVDIPVMGTNEDAPEMMIFSQCGMLALKMTLEIGLEVAGNKIAILSSDHFGKVIHKTLSNVGAHCKLFTSTNHYEGLEKGKWDAVIVAEYCRGDVIIGNDGIISGTRFNELIENTYAIIQLLGVNEVEKIKKLMCKVYPEKTLVPHKMSRTLADLGPRPLILLHAAGLKVGEAMARARQKGLSGGKFYQEVLGKSPSQLIEYIV</sequence>
<dbReference type="OrthoDB" id="9811799at2"/>
<gene>
    <name evidence="1" type="ORF">ET33_04295</name>
</gene>
<reference evidence="1 2" key="1">
    <citation type="submission" date="2014-06" db="EMBL/GenBank/DDBJ databases">
        <title>Draft genome sequence of Paenibacillus sp. MSt1.</title>
        <authorList>
            <person name="Aw Y.K."/>
            <person name="Ong K.S."/>
            <person name="Gan H.M."/>
            <person name="Lee S.M."/>
        </authorList>
    </citation>
    <scope>NUCLEOTIDE SEQUENCE [LARGE SCALE GENOMIC DNA]</scope>
    <source>
        <strain evidence="1 2">MSt1</strain>
    </source>
</reference>
<dbReference type="RefSeq" id="WP_036682959.1">
    <property type="nucleotide sequence ID" value="NZ_JNVM01000011.1"/>
</dbReference>
<name>A0A081P3L0_9BACL</name>
<keyword evidence="2" id="KW-1185">Reference proteome</keyword>
<organism evidence="1 2">
    <name type="scientific">Paenibacillus tyrfis</name>
    <dbReference type="NCBI Taxonomy" id="1501230"/>
    <lineage>
        <taxon>Bacteria</taxon>
        <taxon>Bacillati</taxon>
        <taxon>Bacillota</taxon>
        <taxon>Bacilli</taxon>
        <taxon>Bacillales</taxon>
        <taxon>Paenibacillaceae</taxon>
        <taxon>Paenibacillus</taxon>
    </lineage>
</organism>
<accession>A0A081P3L0</accession>
<evidence type="ECO:0000313" key="2">
    <source>
        <dbReference type="Proteomes" id="UP000028123"/>
    </source>
</evidence>
<dbReference type="Proteomes" id="UP000028123">
    <property type="component" value="Unassembled WGS sequence"/>
</dbReference>
<comment type="caution">
    <text evidence="1">The sequence shown here is derived from an EMBL/GenBank/DDBJ whole genome shotgun (WGS) entry which is preliminary data.</text>
</comment>
<dbReference type="EMBL" id="JNVM01000011">
    <property type="protein sequence ID" value="KEQ25283.1"/>
    <property type="molecule type" value="Genomic_DNA"/>
</dbReference>
<proteinExistence type="predicted"/>
<evidence type="ECO:0000313" key="1">
    <source>
        <dbReference type="EMBL" id="KEQ25283.1"/>
    </source>
</evidence>
<dbReference type="eggNOG" id="COG1052">
    <property type="taxonomic scope" value="Bacteria"/>
</dbReference>